<dbReference type="InterPro" id="IPR058908">
    <property type="entry name" value="P29_C"/>
</dbReference>
<organism evidence="3 4">
    <name type="scientific">Flavisolibacter tropicus</name>
    <dbReference type="NCBI Taxonomy" id="1492898"/>
    <lineage>
        <taxon>Bacteria</taxon>
        <taxon>Pseudomonadati</taxon>
        <taxon>Bacteroidota</taxon>
        <taxon>Chitinophagia</taxon>
        <taxon>Chitinophagales</taxon>
        <taxon>Chitinophagaceae</taxon>
        <taxon>Flavisolibacter</taxon>
    </lineage>
</organism>
<reference evidence="3 4" key="2">
    <citation type="journal article" date="2016" name="Int. J. Syst. Evol. Microbiol.">
        <title>Flavisolibacter tropicus sp. nov., isolated from tropical soil.</title>
        <authorList>
            <person name="Lee J.J."/>
            <person name="Kang M.S."/>
            <person name="Kim G.S."/>
            <person name="Lee C.S."/>
            <person name="Lim S."/>
            <person name="Lee J."/>
            <person name="Roh S.H."/>
            <person name="Kang H."/>
            <person name="Ha J.M."/>
            <person name="Bae S."/>
            <person name="Jung H.Y."/>
            <person name="Kim M.K."/>
        </authorList>
    </citation>
    <scope>NUCLEOTIDE SEQUENCE [LARGE SCALE GENOMIC DNA]</scope>
    <source>
        <strain evidence="3 4">LCS9</strain>
    </source>
</reference>
<evidence type="ECO:0000313" key="4">
    <source>
        <dbReference type="Proteomes" id="UP000077177"/>
    </source>
</evidence>
<reference evidence="4" key="1">
    <citation type="submission" date="2015-01" db="EMBL/GenBank/DDBJ databases">
        <title>Flavisolibacter sp./LCS9/ whole genome sequencing.</title>
        <authorList>
            <person name="Kim M.K."/>
            <person name="Srinivasan S."/>
            <person name="Lee J.-J."/>
        </authorList>
    </citation>
    <scope>NUCLEOTIDE SEQUENCE [LARGE SCALE GENOMIC DNA]</scope>
    <source>
        <strain evidence="4">LCS9</strain>
    </source>
</reference>
<proteinExistence type="predicted"/>
<evidence type="ECO:0000313" key="3">
    <source>
        <dbReference type="EMBL" id="ANE51487.1"/>
    </source>
</evidence>
<dbReference type="InterPro" id="IPR058907">
    <property type="entry name" value="P29_N"/>
</dbReference>
<feature type="domain" description="Broad-specificity ulvan lyase N-terminal" evidence="1">
    <location>
        <begin position="36"/>
        <end position="366"/>
    </location>
</feature>
<dbReference type="PATRIC" id="fig|1492898.3.peg.3072"/>
<dbReference type="AlphaFoldDB" id="A0A172TXM4"/>
<sequence length="625" mass="69954">MVRFSRVLIVLPLLLVLSLSINAQRINTKKAYAAALKELTSALLKRQVVQKEDAQYGAIQCAHCNVLHTRAAEAVYPFAIMYKISGDEAYLKAALATANWLMKQQEKDGSWKETPEEWKGTTTDQLLMLLLAYESLSPKLKEQEKTAWKTAMNAAADFLFKNMTPEFASINYVATTTATLAKAGQFFGNNAYSNQAQALAHRTVSKMDEDGFINGEGGRSYKNKQGVDLGYDMEMSLWGLGLYARLTADTLVDGYVKRALKNHVYFIYPDGSLDGSWGIRSNKWTGYGSATSDGCQVLFSMYADEDPVYASASMRNLQFLMKNKAKDLIGFGQHHEAVFDTPPCIYPTFAKAKNIAMAYELEKEATRELTALHSDKIGWMKLFPTLDVVEVRTENFMATITGYRYKDPAGTKGKYMYRPTGGAVSYLWMKDLGFLQASSPTVYTRPEPMSFPEAPGTMSLTPRIEYTDSLGYFTNLFEFDSRLTIDSTQQGHYGVHASGELKDKNQLAGGVGYTIDYLFTNNTYQKTIQLSWHDAWPAIKIVEPFVDAEGATFNAIDDRTVIINTGKKKLKFELVSGNAKIILGRNRDKFWTPYPALKAFPIELEVTPAVPIFKQTISYKVSVIQ</sequence>
<evidence type="ECO:0000259" key="1">
    <source>
        <dbReference type="Pfam" id="PF25840"/>
    </source>
</evidence>
<evidence type="ECO:0000259" key="2">
    <source>
        <dbReference type="Pfam" id="PF25841"/>
    </source>
</evidence>
<accession>A0A172TXM4</accession>
<dbReference type="SUPFAM" id="SSF48230">
    <property type="entry name" value="Chondroitin AC/alginate lyase"/>
    <property type="match status" value="1"/>
</dbReference>
<feature type="domain" description="Broad-specificity ulvan lyase C-terminal" evidence="2">
    <location>
        <begin position="380"/>
        <end position="619"/>
    </location>
</feature>
<dbReference type="Pfam" id="PF25841">
    <property type="entry name" value="Ulvan_lyase_C"/>
    <property type="match status" value="1"/>
</dbReference>
<dbReference type="RefSeq" id="WP_066405579.1">
    <property type="nucleotide sequence ID" value="NZ_CP011390.1"/>
</dbReference>
<dbReference type="OrthoDB" id="620742at2"/>
<protein>
    <submittedName>
        <fullName evidence="3">Uncharacterized protein</fullName>
    </submittedName>
</protein>
<dbReference type="EMBL" id="CP011390">
    <property type="protein sequence ID" value="ANE51487.1"/>
    <property type="molecule type" value="Genomic_DNA"/>
</dbReference>
<dbReference type="KEGG" id="fla:SY85_14210"/>
<dbReference type="Gene3D" id="1.50.10.100">
    <property type="entry name" value="Chondroitin AC/alginate lyase"/>
    <property type="match status" value="1"/>
</dbReference>
<name>A0A172TXM4_9BACT</name>
<keyword evidence="4" id="KW-1185">Reference proteome</keyword>
<dbReference type="InterPro" id="IPR008929">
    <property type="entry name" value="Chondroitin_lyas"/>
</dbReference>
<dbReference type="STRING" id="1492898.SY85_14210"/>
<gene>
    <name evidence="3" type="ORF">SY85_14210</name>
</gene>
<dbReference type="Pfam" id="PF25840">
    <property type="entry name" value="Ulvan_lyase_N"/>
    <property type="match status" value="1"/>
</dbReference>
<dbReference type="Proteomes" id="UP000077177">
    <property type="component" value="Chromosome"/>
</dbReference>